<reference evidence="12 13" key="1">
    <citation type="submission" date="2014-05" db="EMBL/GenBank/DDBJ databases">
        <title>Draft genome sequence of a rare smut relative, Tilletiaria anomala UBC 951.</title>
        <authorList>
            <consortium name="DOE Joint Genome Institute"/>
            <person name="Toome M."/>
            <person name="Kuo A."/>
            <person name="Henrissat B."/>
            <person name="Lipzen A."/>
            <person name="Tritt A."/>
            <person name="Yoshinaga Y."/>
            <person name="Zane M."/>
            <person name="Barry K."/>
            <person name="Grigoriev I.V."/>
            <person name="Spatafora J.W."/>
            <person name="Aimea M.C."/>
        </authorList>
    </citation>
    <scope>NUCLEOTIDE SEQUENCE [LARGE SCALE GENOMIC DNA]</scope>
    <source>
        <strain evidence="12 13">UBC 951</strain>
    </source>
</reference>
<protein>
    <recommendedName>
        <fullName evidence="14">BAH-domain-containing protein</fullName>
    </recommendedName>
</protein>
<feature type="compositionally biased region" description="Low complexity" evidence="9">
    <location>
        <begin position="57"/>
        <end position="87"/>
    </location>
</feature>
<evidence type="ECO:0000256" key="3">
    <source>
        <dbReference type="ARBA" id="ARBA00022853"/>
    </source>
</evidence>
<evidence type="ECO:0000256" key="6">
    <source>
        <dbReference type="ARBA" id="ARBA00023163"/>
    </source>
</evidence>
<dbReference type="GO" id="GO:0006368">
    <property type="term" value="P:transcription elongation by RNA polymerase II"/>
    <property type="evidence" value="ECO:0007669"/>
    <property type="project" value="TreeGrafter"/>
</dbReference>
<keyword evidence="3" id="KW-0156">Chromatin regulator</keyword>
<evidence type="ECO:0000256" key="2">
    <source>
        <dbReference type="ARBA" id="ARBA00022737"/>
    </source>
</evidence>
<sequence>MASTRGSRSPPGNKRSTKAVQRPQQQDEGQSQLAGVKAGKESMPAADAAQPVQSPQSPSMNVAAAPSAAAEALQATAAHASATAPTSNGTSTPVGAGGVALPVTSSGSGIGAPPAVEARVPDPEDQGWVVLPPPPPPPSLASTTATDDVPPAAAAVVSLTPPGSKRGRGRKKEEIAATGSSTSRNDGCMSEADVAERVFGLLLDKLRAYRYKSEESGSLWKQISSVLEFCPDRQADPEYYQKIERPISLSSIETRVKAREYADGAAFEQDMMQLFENVRSLFDARTDIYGEMLVLQRFYQELVTWRKGSNLAEVEAHIDAVASAGMDDRTFFCTVPVGPGYATQPPPGFGEGMGAELLPSTTAQAVLASRISARDKVLYEHAVFKGHTFRAGDWVHMINPSEPAKPIIGQVFKAFQRHDQPGQYHLTVCWYYRPEDTVHPPSRQFFENEVFKTGIMVDHRIQDVLEKTCVMFYTRYIRGRPVPEPRPRSDKSSGASRSSTEPYVTESRYNEQQRIFNKIKSWNSCVPEEVRKTEMPMVLFDKPMPAPPRFDSPFLASSRKPGVPPAKGPGLLCREEDVKKPGAVAAGGGNGEHEFPDLFKVASGHGAAAGAAASGEENGDSTSRKRKRERERERREAKRARELQMQQQQMQMPHLSSGGMDVVHGLQAQQQQLHHADTPAAHAKIYRDLAGQLAHRIGPQAAGHVEALLTGPQGMGIDLRQLAHSLGPSADVQLLAHLRDAASRAGLINSAASLPGHPHVHVHGHPPSATGTLGVSGLSASDVYAAAAAPAMPSNSAGPGAVAVDGLGLDASVMSAMHGSEAFFDSISVEARALFARDPVTDQPLWFAGAPLDVGVNAAAAVPVDQLLRSPTPSLEYVYHHAIRESAATSSQGNASSPLTPSSLSESGEWGDDAYGIRFASFSGSGGTGSMLPLSPATTAFSLHEGDASAAFSTPDDVDQLLKYADAHVAADGPSIHVQHALKGLSHKQQQHHQHHAFTAAALTPGAPSEHEHAFGTPDLFQSDFSKIYDGAHYTPLSAFLGVED</sequence>
<dbReference type="Gene3D" id="1.20.920.10">
    <property type="entry name" value="Bromodomain-like"/>
    <property type="match status" value="1"/>
</dbReference>
<keyword evidence="6" id="KW-0804">Transcription</keyword>
<evidence type="ECO:0008006" key="14">
    <source>
        <dbReference type="Google" id="ProtNLM"/>
    </source>
</evidence>
<dbReference type="InParanoid" id="A0A066WA52"/>
<organism evidence="12 13">
    <name type="scientific">Tilletiaria anomala (strain ATCC 24038 / CBS 436.72 / UBC 951)</name>
    <dbReference type="NCBI Taxonomy" id="1037660"/>
    <lineage>
        <taxon>Eukaryota</taxon>
        <taxon>Fungi</taxon>
        <taxon>Dikarya</taxon>
        <taxon>Basidiomycota</taxon>
        <taxon>Ustilaginomycotina</taxon>
        <taxon>Exobasidiomycetes</taxon>
        <taxon>Georgefischeriales</taxon>
        <taxon>Tilletiariaceae</taxon>
        <taxon>Tilletiaria</taxon>
    </lineage>
</organism>
<keyword evidence="4" id="KW-0805">Transcription regulation</keyword>
<name>A0A066WA52_TILAU</name>
<keyword evidence="7" id="KW-0539">Nucleus</keyword>
<dbReference type="Gene3D" id="2.30.30.490">
    <property type="match status" value="1"/>
</dbReference>
<dbReference type="InterPro" id="IPR001487">
    <property type="entry name" value="Bromodomain"/>
</dbReference>
<dbReference type="InterPro" id="IPR036427">
    <property type="entry name" value="Bromodomain-like_sf"/>
</dbReference>
<accession>A0A066WA52</accession>
<dbReference type="PANTHER" id="PTHR16062:SF21">
    <property type="entry name" value="CHROMATIN STRUCTURE-REMODELING COMPLEX SUBUNIT RSC1-RELATED"/>
    <property type="match status" value="1"/>
</dbReference>
<dbReference type="SUPFAM" id="SSF47370">
    <property type="entry name" value="Bromodomain"/>
    <property type="match status" value="1"/>
</dbReference>
<dbReference type="PANTHER" id="PTHR16062">
    <property type="entry name" value="SWI/SNF-RELATED"/>
    <property type="match status" value="1"/>
</dbReference>
<keyword evidence="13" id="KW-1185">Reference proteome</keyword>
<dbReference type="GO" id="GO:0006338">
    <property type="term" value="P:chromatin remodeling"/>
    <property type="evidence" value="ECO:0007669"/>
    <property type="project" value="InterPro"/>
</dbReference>
<evidence type="ECO:0000313" key="13">
    <source>
        <dbReference type="Proteomes" id="UP000027361"/>
    </source>
</evidence>
<feature type="compositionally biased region" description="Low complexity" evidence="9">
    <location>
        <begin position="606"/>
        <end position="615"/>
    </location>
</feature>
<dbReference type="STRING" id="1037660.A0A066WA52"/>
<evidence type="ECO:0000256" key="8">
    <source>
        <dbReference type="PROSITE-ProRule" id="PRU00035"/>
    </source>
</evidence>
<dbReference type="Pfam" id="PF01426">
    <property type="entry name" value="BAH"/>
    <property type="match status" value="1"/>
</dbReference>
<dbReference type="GO" id="GO:0003682">
    <property type="term" value="F:chromatin binding"/>
    <property type="evidence" value="ECO:0007669"/>
    <property type="project" value="InterPro"/>
</dbReference>
<dbReference type="RefSeq" id="XP_013244579.1">
    <property type="nucleotide sequence ID" value="XM_013389125.1"/>
</dbReference>
<dbReference type="GeneID" id="25265913"/>
<dbReference type="CDD" id="cd04717">
    <property type="entry name" value="BAH_polybromo"/>
    <property type="match status" value="1"/>
</dbReference>
<comment type="subcellular location">
    <subcellularLocation>
        <location evidence="1">Nucleus</location>
    </subcellularLocation>
</comment>
<dbReference type="InterPro" id="IPR001025">
    <property type="entry name" value="BAH_dom"/>
</dbReference>
<dbReference type="PROSITE" id="PS50014">
    <property type="entry name" value="BROMODOMAIN_2"/>
    <property type="match status" value="1"/>
</dbReference>
<feature type="compositionally biased region" description="Basic and acidic residues" evidence="9">
    <location>
        <begin position="630"/>
        <end position="642"/>
    </location>
</feature>
<evidence type="ECO:0000256" key="9">
    <source>
        <dbReference type="SAM" id="MobiDB-lite"/>
    </source>
</evidence>
<feature type="region of interest" description="Disordered" evidence="9">
    <location>
        <begin position="550"/>
        <end position="573"/>
    </location>
</feature>
<dbReference type="HOGENOM" id="CLU_291894_0_0_1"/>
<dbReference type="InterPro" id="IPR043151">
    <property type="entry name" value="BAH_sf"/>
</dbReference>
<keyword evidence="5 8" id="KW-0103">Bromodomain</keyword>
<dbReference type="GO" id="GO:0016586">
    <property type="term" value="C:RSC-type complex"/>
    <property type="evidence" value="ECO:0007669"/>
    <property type="project" value="InterPro"/>
</dbReference>
<dbReference type="CDD" id="cd04369">
    <property type="entry name" value="Bromodomain"/>
    <property type="match status" value="1"/>
</dbReference>
<dbReference type="PROSITE" id="PS51038">
    <property type="entry name" value="BAH"/>
    <property type="match status" value="1"/>
</dbReference>
<dbReference type="Pfam" id="PF00439">
    <property type="entry name" value="Bromodomain"/>
    <property type="match status" value="1"/>
</dbReference>
<feature type="compositionally biased region" description="Polar residues" evidence="9">
    <location>
        <begin position="18"/>
        <end position="33"/>
    </location>
</feature>
<dbReference type="OrthoDB" id="1742084at2759"/>
<evidence type="ECO:0000259" key="11">
    <source>
        <dbReference type="PROSITE" id="PS51038"/>
    </source>
</evidence>
<feature type="region of interest" description="Disordered" evidence="9">
    <location>
        <begin position="482"/>
        <end position="506"/>
    </location>
</feature>
<evidence type="ECO:0000259" key="10">
    <source>
        <dbReference type="PROSITE" id="PS50014"/>
    </source>
</evidence>
<dbReference type="AlphaFoldDB" id="A0A066WA52"/>
<evidence type="ECO:0000256" key="7">
    <source>
        <dbReference type="ARBA" id="ARBA00023242"/>
    </source>
</evidence>
<feature type="domain" description="BAH" evidence="11">
    <location>
        <begin position="387"/>
        <end position="520"/>
    </location>
</feature>
<evidence type="ECO:0000256" key="1">
    <source>
        <dbReference type="ARBA" id="ARBA00004123"/>
    </source>
</evidence>
<gene>
    <name evidence="12" type="ORF">K437DRAFT_267210</name>
</gene>
<feature type="region of interest" description="Disordered" evidence="9">
    <location>
        <begin position="1"/>
        <end position="145"/>
    </location>
</feature>
<feature type="compositionally biased region" description="Basic and acidic residues" evidence="9">
    <location>
        <begin position="482"/>
        <end position="491"/>
    </location>
</feature>
<dbReference type="SMART" id="SM00439">
    <property type="entry name" value="BAH"/>
    <property type="match status" value="1"/>
</dbReference>
<evidence type="ECO:0000313" key="12">
    <source>
        <dbReference type="EMBL" id="KDN50827.1"/>
    </source>
</evidence>
<proteinExistence type="predicted"/>
<dbReference type="Proteomes" id="UP000027361">
    <property type="component" value="Unassembled WGS sequence"/>
</dbReference>
<comment type="caution">
    <text evidence="12">The sequence shown here is derived from an EMBL/GenBank/DDBJ whole genome shotgun (WGS) entry which is preliminary data.</text>
</comment>
<feature type="region of interest" description="Disordered" evidence="9">
    <location>
        <begin position="606"/>
        <end position="646"/>
    </location>
</feature>
<feature type="domain" description="Bromo" evidence="10">
    <location>
        <begin position="231"/>
        <end position="289"/>
    </location>
</feature>
<dbReference type="InterPro" id="IPR037382">
    <property type="entry name" value="Rsc/polybromo"/>
</dbReference>
<keyword evidence="2" id="KW-0677">Repeat</keyword>
<dbReference type="EMBL" id="JMSN01000018">
    <property type="protein sequence ID" value="KDN50827.1"/>
    <property type="molecule type" value="Genomic_DNA"/>
</dbReference>
<feature type="region of interest" description="Disordered" evidence="9">
    <location>
        <begin position="157"/>
        <end position="188"/>
    </location>
</feature>
<evidence type="ECO:0000256" key="4">
    <source>
        <dbReference type="ARBA" id="ARBA00023015"/>
    </source>
</evidence>
<evidence type="ECO:0000256" key="5">
    <source>
        <dbReference type="ARBA" id="ARBA00023117"/>
    </source>
</evidence>
<dbReference type="SMART" id="SM00297">
    <property type="entry name" value="BROMO"/>
    <property type="match status" value="1"/>
</dbReference>